<gene>
    <name evidence="6" type="primary">CD63_2</name>
    <name evidence="6" type="ORF">g.10789</name>
</gene>
<dbReference type="PANTHER" id="PTHR19282:SF544">
    <property type="entry name" value="TETRASPANIN"/>
    <property type="match status" value="1"/>
</dbReference>
<dbReference type="InterPro" id="IPR018499">
    <property type="entry name" value="Tetraspanin/Peripherin"/>
</dbReference>
<evidence type="ECO:0000256" key="5">
    <source>
        <dbReference type="SAM" id="Phobius"/>
    </source>
</evidence>
<dbReference type="Pfam" id="PF00335">
    <property type="entry name" value="Tetraspanin"/>
    <property type="match status" value="1"/>
</dbReference>
<accession>A0A6G1SN79</accession>
<keyword evidence="2 5" id="KW-0812">Transmembrane</keyword>
<protein>
    <submittedName>
        <fullName evidence="6">CD63 antigen</fullName>
    </submittedName>
</protein>
<evidence type="ECO:0000256" key="1">
    <source>
        <dbReference type="ARBA" id="ARBA00004141"/>
    </source>
</evidence>
<evidence type="ECO:0000256" key="2">
    <source>
        <dbReference type="ARBA" id="ARBA00022692"/>
    </source>
</evidence>
<name>A0A6G1SN79_9ACAR</name>
<reference evidence="6" key="1">
    <citation type="submission" date="2018-10" db="EMBL/GenBank/DDBJ databases">
        <title>Transcriptome assembly of Aceria tosichella (Wheat curl mite) Type 2.</title>
        <authorList>
            <person name="Scully E.D."/>
            <person name="Geib S.M."/>
            <person name="Palmer N.A."/>
            <person name="Gupta A.K."/>
            <person name="Sarath G."/>
            <person name="Tatineni S."/>
        </authorList>
    </citation>
    <scope>NUCLEOTIDE SEQUENCE</scope>
    <source>
        <strain evidence="6">LincolnNE</strain>
    </source>
</reference>
<feature type="transmembrane region" description="Helical" evidence="5">
    <location>
        <begin position="89"/>
        <end position="109"/>
    </location>
</feature>
<feature type="transmembrane region" description="Helical" evidence="5">
    <location>
        <begin position="61"/>
        <end position="83"/>
    </location>
</feature>
<feature type="transmembrane region" description="Helical" evidence="5">
    <location>
        <begin position="20"/>
        <end position="41"/>
    </location>
</feature>
<dbReference type="InterPro" id="IPR017937">
    <property type="entry name" value="Thioredoxin_CS"/>
</dbReference>
<dbReference type="CDD" id="cd03127">
    <property type="entry name" value="tetraspanin_LEL"/>
    <property type="match status" value="1"/>
</dbReference>
<dbReference type="InterPro" id="IPR008952">
    <property type="entry name" value="Tetraspanin_EC2_sf"/>
</dbReference>
<dbReference type="GO" id="GO:0005886">
    <property type="term" value="C:plasma membrane"/>
    <property type="evidence" value="ECO:0007669"/>
    <property type="project" value="TreeGrafter"/>
</dbReference>
<sequence>MVEFSSKFCGYCATIMLTLARLILFIWCFQLAFVAIALMLVANEINFEDKINGIEKPELVLLVYMGLGALVAIALIGIVATYTRDRKHLSMFGLIPACAALLGAAGTYMKYMHRDGRGREFARFNKTMSAAMGNYMWYGAGVNEATDLWDNVQEKLKCCGLLGSQDWSRWRPSGMLKSVLPASCCSTMARTFAPHGRCFTYHAYSSGCLARHELIKEENIAHRLLPILLGLVLMVVLTFSIAKRRSAPSNGSQHQTDKYSAVENAAYVRRSGRDQEQEDERPLVVSE</sequence>
<dbReference type="AlphaFoldDB" id="A0A6G1SN79"/>
<organism evidence="6">
    <name type="scientific">Aceria tosichella</name>
    <name type="common">wheat curl mite</name>
    <dbReference type="NCBI Taxonomy" id="561515"/>
    <lineage>
        <taxon>Eukaryota</taxon>
        <taxon>Metazoa</taxon>
        <taxon>Ecdysozoa</taxon>
        <taxon>Arthropoda</taxon>
        <taxon>Chelicerata</taxon>
        <taxon>Arachnida</taxon>
        <taxon>Acari</taxon>
        <taxon>Acariformes</taxon>
        <taxon>Trombidiformes</taxon>
        <taxon>Prostigmata</taxon>
        <taxon>Eupodina</taxon>
        <taxon>Eriophyoidea</taxon>
        <taxon>Eriophyidae</taxon>
        <taxon>Eriophyinae</taxon>
        <taxon>Aceriini</taxon>
        <taxon>Aceria</taxon>
    </lineage>
</organism>
<evidence type="ECO:0000256" key="4">
    <source>
        <dbReference type="ARBA" id="ARBA00023136"/>
    </source>
</evidence>
<proteinExistence type="predicted"/>
<keyword evidence="3 5" id="KW-1133">Transmembrane helix</keyword>
<dbReference type="Gene3D" id="1.10.1450.10">
    <property type="entry name" value="Tetraspanin"/>
    <property type="match status" value="1"/>
</dbReference>
<dbReference type="EMBL" id="GGYP01006579">
    <property type="protein sequence ID" value="MDE51350.1"/>
    <property type="molecule type" value="Transcribed_RNA"/>
</dbReference>
<feature type="transmembrane region" description="Helical" evidence="5">
    <location>
        <begin position="224"/>
        <end position="242"/>
    </location>
</feature>
<dbReference type="PROSITE" id="PS00194">
    <property type="entry name" value="THIOREDOXIN_1"/>
    <property type="match status" value="1"/>
</dbReference>
<dbReference type="PANTHER" id="PTHR19282">
    <property type="entry name" value="TETRASPANIN"/>
    <property type="match status" value="1"/>
</dbReference>
<comment type="subcellular location">
    <subcellularLocation>
        <location evidence="1">Membrane</location>
        <topology evidence="1">Multi-pass membrane protein</topology>
    </subcellularLocation>
</comment>
<evidence type="ECO:0000256" key="3">
    <source>
        <dbReference type="ARBA" id="ARBA00022989"/>
    </source>
</evidence>
<evidence type="ECO:0000313" key="6">
    <source>
        <dbReference type="EMBL" id="MDE51350.1"/>
    </source>
</evidence>
<dbReference type="SUPFAM" id="SSF48652">
    <property type="entry name" value="Tetraspanin"/>
    <property type="match status" value="1"/>
</dbReference>
<keyword evidence="4 5" id="KW-0472">Membrane</keyword>